<protein>
    <submittedName>
        <fullName evidence="3">ABC-2 family transporter protein</fullName>
    </submittedName>
</protein>
<dbReference type="RefSeq" id="WP_093822854.1">
    <property type="nucleotide sequence ID" value="NZ_FOLQ01000001.1"/>
</dbReference>
<feature type="transmembrane region" description="Helical" evidence="1">
    <location>
        <begin position="535"/>
        <end position="555"/>
    </location>
</feature>
<keyword evidence="1" id="KW-0812">Transmembrane</keyword>
<gene>
    <name evidence="3" type="ORF">SAMN05216167_101493</name>
</gene>
<feature type="transmembrane region" description="Helical" evidence="1">
    <location>
        <begin position="364"/>
        <end position="389"/>
    </location>
</feature>
<feature type="transmembrane region" description="Helical" evidence="1">
    <location>
        <begin position="576"/>
        <end position="594"/>
    </location>
</feature>
<dbReference type="SUPFAM" id="SSF55486">
    <property type="entry name" value="Metalloproteases ('zincins'), catalytic domain"/>
    <property type="match status" value="1"/>
</dbReference>
<dbReference type="GO" id="GO:0008270">
    <property type="term" value="F:zinc ion binding"/>
    <property type="evidence" value="ECO:0007669"/>
    <property type="project" value="InterPro"/>
</dbReference>
<dbReference type="OrthoDB" id="100605at2"/>
<dbReference type="InterPro" id="IPR027268">
    <property type="entry name" value="Peptidase_M4/M1_CTD_sf"/>
</dbReference>
<feature type="transmembrane region" description="Helical" evidence="1">
    <location>
        <begin position="60"/>
        <end position="80"/>
    </location>
</feature>
<evidence type="ECO:0000256" key="1">
    <source>
        <dbReference type="SAM" id="Phobius"/>
    </source>
</evidence>
<feature type="transmembrane region" description="Helical" evidence="1">
    <location>
        <begin position="454"/>
        <end position="473"/>
    </location>
</feature>
<keyword evidence="1" id="KW-0472">Membrane</keyword>
<feature type="transmembrane region" description="Helical" evidence="1">
    <location>
        <begin position="153"/>
        <end position="175"/>
    </location>
</feature>
<feature type="domain" description="Peptidase M1 membrane alanine aminopeptidase" evidence="2">
    <location>
        <begin position="879"/>
        <end position="1061"/>
    </location>
</feature>
<feature type="transmembrane region" description="Helical" evidence="1">
    <location>
        <begin position="182"/>
        <end position="201"/>
    </location>
</feature>
<evidence type="ECO:0000313" key="4">
    <source>
        <dbReference type="Proteomes" id="UP000198598"/>
    </source>
</evidence>
<dbReference type="STRING" id="662367.SAMN05216167_101493"/>
<dbReference type="GO" id="GO:0008237">
    <property type="term" value="F:metallopeptidase activity"/>
    <property type="evidence" value="ECO:0007669"/>
    <property type="project" value="InterPro"/>
</dbReference>
<feature type="transmembrane region" description="Helical" evidence="1">
    <location>
        <begin position="249"/>
        <end position="268"/>
    </location>
</feature>
<dbReference type="EMBL" id="FOLQ01000001">
    <property type="protein sequence ID" value="SFC11885.1"/>
    <property type="molecule type" value="Genomic_DNA"/>
</dbReference>
<feature type="transmembrane region" description="Helical" evidence="1">
    <location>
        <begin position="322"/>
        <end position="344"/>
    </location>
</feature>
<proteinExistence type="predicted"/>
<accession>A0A1I1GKB0</accession>
<sequence length="1207" mass="138144">MFRHIFTFEIRYWLRQPMVYVFLLVNILMFTWASASDDLTIGGTFGNIYKNAPYVIQNQYAIWCVFALLMTTAFVQSAAIRDFTYKTNQIVFASPIRKFDYLAGRFLGSFLVALIPFLGISIGIIFGSWFGLITGATDADRYGPIDWLAHLNSFLIFAIPNTFLSGAFIFMLAALTRSSITAFLGAIVLLVAQLIAATFLSDVENEHLAVYFDALGVGPFQLITKYWTVSEKNTRSVSLADGLELLNRAIWVGVGLLLLVVTYVRFSFEEKVKKLRKRRDTSVDDAAGKAVFVPLQTLPRVHIHHGLSAQWTQMFRVFRTDFWGTIKGTAFIVILFAGLLNMGFSLQYAGKFYGLSSYPVTYQVIQLIHSTISLFLFAIIIFYSGALIWKERDADLDQIYDAMPHRNWSVFVGKFIAMMGIVAIIQIVCIIAGLTTQALMGFTDVGIGQYVMEFLVIDLLRYAPIVILSMLVHTLVNNKYIAFFAVVALLISNAYIWTPLDVQSNLVQFNASPNYQYSDMNGYGPYVASITWFRVYWSLWGITLGLVAVLFWVRGKDTAWSNRLRSAGQALNGQRLAIVGLAMALVLVGGFIFYNTKVLNRYETTKVREKQQVAYEQKYKRYEHREQPRVANVKYTIEVYPEERNLVVNGDYVLVNKATKPIDSVHIVLPNRLDFILKLDRATLAMNDSLLQYRIYKLSPALAPGDSLHLHFITKKQTHGFENEVQYTKQANQNGSFFDNSDIAPQIGYQEQGELGDKNDRKKYGLPEKQRMPKLERNCTGDCMDHYVSNNSDWVMVETIISTSPDQIAVAPGSLLKEWRQDGPNKQPRRYFHYKLDHQSLNFYSFISAKYEVAREKWNGIDVEVYYDKKHLYNVRDMLESVKGSLAYYTEHFGPYYHKQARIIEFPRYASFAQAFPGTMPYSESIGFISRIDTEEDIDMVKYVVAHEMGHQWWAHQVVGAYMQGATMLSETQAQYSALMVMEKAYDKSRMKRFLKFEMDRYLSSRGSESLKEVPLEQVENQGYIHYRKGSVVMYYLKELIGEEAVNKALQTMISQYAYKQPPYPVSYNMVDLFRQQTPDSLQSVITDQFERITIFNNRATSASAKKRSDGQYDVTVEVQAEKFYADSLGRETPTKLNDLIDVGVYGKPAEGKKQGTLLVVRRERMRQKNGKYTFLVKQEPFEAGIDPINFLVDRVPDDNLKRISNL</sequence>
<evidence type="ECO:0000313" key="3">
    <source>
        <dbReference type="EMBL" id="SFC11885.1"/>
    </source>
</evidence>
<evidence type="ECO:0000259" key="2">
    <source>
        <dbReference type="Pfam" id="PF01433"/>
    </source>
</evidence>
<feature type="transmembrane region" description="Helical" evidence="1">
    <location>
        <begin position="12"/>
        <end position="33"/>
    </location>
</feature>
<dbReference type="Proteomes" id="UP000198598">
    <property type="component" value="Unassembled WGS sequence"/>
</dbReference>
<dbReference type="InterPro" id="IPR014782">
    <property type="entry name" value="Peptidase_M1_dom"/>
</dbReference>
<feature type="transmembrane region" description="Helical" evidence="1">
    <location>
        <begin position="410"/>
        <end position="434"/>
    </location>
</feature>
<keyword evidence="4" id="KW-1185">Reference proteome</keyword>
<feature type="transmembrane region" description="Helical" evidence="1">
    <location>
        <begin position="106"/>
        <end position="133"/>
    </location>
</feature>
<dbReference type="Pfam" id="PF01433">
    <property type="entry name" value="Peptidase_M1"/>
    <property type="match status" value="1"/>
</dbReference>
<dbReference type="AlphaFoldDB" id="A0A1I1GKB0"/>
<organism evidence="3 4">
    <name type="scientific">Spirosoma endophyticum</name>
    <dbReference type="NCBI Taxonomy" id="662367"/>
    <lineage>
        <taxon>Bacteria</taxon>
        <taxon>Pseudomonadati</taxon>
        <taxon>Bacteroidota</taxon>
        <taxon>Cytophagia</taxon>
        <taxon>Cytophagales</taxon>
        <taxon>Cytophagaceae</taxon>
        <taxon>Spirosoma</taxon>
    </lineage>
</organism>
<keyword evidence="1" id="KW-1133">Transmembrane helix</keyword>
<name>A0A1I1GKB0_9BACT</name>
<dbReference type="Gene3D" id="1.10.390.10">
    <property type="entry name" value="Neutral Protease Domain 2"/>
    <property type="match status" value="1"/>
</dbReference>
<reference evidence="3 4" key="1">
    <citation type="submission" date="2016-10" db="EMBL/GenBank/DDBJ databases">
        <authorList>
            <person name="de Groot N.N."/>
        </authorList>
    </citation>
    <scope>NUCLEOTIDE SEQUENCE [LARGE SCALE GENOMIC DNA]</scope>
    <source>
        <strain evidence="3 4">DSM 26130</strain>
    </source>
</reference>
<feature type="transmembrane region" description="Helical" evidence="1">
    <location>
        <begin position="480"/>
        <end position="498"/>
    </location>
</feature>